<dbReference type="GO" id="GO:0006749">
    <property type="term" value="P:glutathione metabolic process"/>
    <property type="evidence" value="ECO:0007669"/>
    <property type="project" value="TreeGrafter"/>
</dbReference>
<evidence type="ECO:0000259" key="2">
    <source>
        <dbReference type="Pfam" id="PF05378"/>
    </source>
</evidence>
<dbReference type="GO" id="GO:0005829">
    <property type="term" value="C:cytosol"/>
    <property type="evidence" value="ECO:0007669"/>
    <property type="project" value="TreeGrafter"/>
</dbReference>
<dbReference type="InterPro" id="IPR043129">
    <property type="entry name" value="ATPase_NBD"/>
</dbReference>
<reference evidence="4 5" key="1">
    <citation type="submission" date="2020-04" db="EMBL/GenBank/DDBJ databases">
        <title>MicrobeNet Type strains.</title>
        <authorList>
            <person name="Nicholson A.C."/>
        </authorList>
    </citation>
    <scope>NUCLEOTIDE SEQUENCE [LARGE SCALE GENOMIC DNA]</scope>
    <source>
        <strain evidence="4 5">DSM 44445</strain>
    </source>
</reference>
<evidence type="ECO:0000313" key="4">
    <source>
        <dbReference type="EMBL" id="NKY89811.1"/>
    </source>
</evidence>
<evidence type="ECO:0000259" key="1">
    <source>
        <dbReference type="Pfam" id="PF01968"/>
    </source>
</evidence>
<dbReference type="SUPFAM" id="SSF53067">
    <property type="entry name" value="Actin-like ATPase domain"/>
    <property type="match status" value="1"/>
</dbReference>
<dbReference type="InterPro" id="IPR049517">
    <property type="entry name" value="ACX-like_C"/>
</dbReference>
<dbReference type="InterPro" id="IPR002821">
    <property type="entry name" value="Hydantoinase_A"/>
</dbReference>
<dbReference type="PANTHER" id="PTHR11365:SF23">
    <property type="entry name" value="HYPOTHETICAL 5-OXOPROLINASE (EUROFUNG)-RELATED"/>
    <property type="match status" value="1"/>
</dbReference>
<dbReference type="InterPro" id="IPR045079">
    <property type="entry name" value="Oxoprolinase-like"/>
</dbReference>
<accession>A0A7X6RKZ9</accession>
<dbReference type="PANTHER" id="PTHR11365">
    <property type="entry name" value="5-OXOPROLINASE RELATED"/>
    <property type="match status" value="1"/>
</dbReference>
<dbReference type="GO" id="GO:0017168">
    <property type="term" value="F:5-oxoprolinase (ATP-hydrolyzing) activity"/>
    <property type="evidence" value="ECO:0007669"/>
    <property type="project" value="TreeGrafter"/>
</dbReference>
<proteinExistence type="predicted"/>
<feature type="domain" description="Hydantoinase/oxoprolinase N-terminal" evidence="2">
    <location>
        <begin position="4"/>
        <end position="184"/>
    </location>
</feature>
<organism evidence="4 5">
    <name type="scientific">Nocardia veterana</name>
    <dbReference type="NCBI Taxonomy" id="132249"/>
    <lineage>
        <taxon>Bacteria</taxon>
        <taxon>Bacillati</taxon>
        <taxon>Actinomycetota</taxon>
        <taxon>Actinomycetes</taxon>
        <taxon>Mycobacteriales</taxon>
        <taxon>Nocardiaceae</taxon>
        <taxon>Nocardia</taxon>
    </lineage>
</organism>
<dbReference type="Pfam" id="PF05378">
    <property type="entry name" value="Hydant_A_N"/>
    <property type="match status" value="1"/>
</dbReference>
<dbReference type="Pfam" id="PF19278">
    <property type="entry name" value="Hydant_A_C"/>
    <property type="match status" value="1"/>
</dbReference>
<dbReference type="EMBL" id="JAAXPE010000063">
    <property type="protein sequence ID" value="NKY89811.1"/>
    <property type="molecule type" value="Genomic_DNA"/>
</dbReference>
<dbReference type="InterPro" id="IPR008040">
    <property type="entry name" value="Hydant_A_N"/>
</dbReference>
<comment type="caution">
    <text evidence="4">The sequence shown here is derived from an EMBL/GenBank/DDBJ whole genome shotgun (WGS) entry which is preliminary data.</text>
</comment>
<sequence>MTYRVGVDVGGTFTDVLLIDSETSEITAAKVPTVPSDVSSGVINGIVKACDLGGVSPEEITHFLHGTTIATNAVLTGGGSRVGLIVTRGFRDVLHIARSHVPGDYAAWVAYEKSQPMAALEATVEIDERVSAHGEILETVDEQSVKVAAETLKEQGVEVITVSLINSYANDTNELRVRALLEELLPDMPVSISSRVVPEIQEYERTLTTVANSYVRPVVDSYISALAEHTRSTMPSAQLRILKSDGGLTSADNAAEFPVNLLMSGPAGGVTGALWVAEQAGFKNIITFDVGGTSTDVALVEDGQAQLRRETMIGDVSVRASSIDVRTVGAGGGSIAKVPEITGALRVGPESAGAKPGPAAYGHGGTEPTVTDAHVVMGLLPADTRLGGDLELDREAAQRVVAQIGEALEISTEDAAASIVDIANENMYGALRLVSLEQGFNPQDFALVAFGGAGPLHANAVGKLLGSWPVIIPRSPGVLCAYGDVTTRVRQERSRTSVREFVGIDVAGLRAEYLELIAEVESAMDGEKVPRDQRTMTLEADIRYVGQSDAITIPLSVEELTDEGIVLLGKRFDEAHEKLNTFSMTTLDRQFVSLRAICISNPMVAAAEHLTTGTGSPENAKIGESRAYMNRAWHETPVYDRSKLLASDVIVGPAIIQEMDSTSVILPDHTAVIDIVGNILIRPAGMEGTKQ</sequence>
<dbReference type="Proteomes" id="UP000523447">
    <property type="component" value="Unassembled WGS sequence"/>
</dbReference>
<gene>
    <name evidence="4" type="ORF">HGA07_30025</name>
</gene>
<feature type="domain" description="Acetophenone carboxylase-like C-terminal" evidence="3">
    <location>
        <begin position="509"/>
        <end position="674"/>
    </location>
</feature>
<dbReference type="RefSeq" id="WP_040723516.1">
    <property type="nucleotide sequence ID" value="NZ_CAWPHS010000060.1"/>
</dbReference>
<feature type="domain" description="Hydantoinase A/oxoprolinase" evidence="1">
    <location>
        <begin position="205"/>
        <end position="492"/>
    </location>
</feature>
<protein>
    <submittedName>
        <fullName evidence="4">Hydantoinase/oxoprolinase family protein</fullName>
    </submittedName>
</protein>
<name>A0A7X6RKZ9_9NOCA</name>
<evidence type="ECO:0000259" key="3">
    <source>
        <dbReference type="Pfam" id="PF19278"/>
    </source>
</evidence>
<evidence type="ECO:0000313" key="5">
    <source>
        <dbReference type="Proteomes" id="UP000523447"/>
    </source>
</evidence>
<dbReference type="Pfam" id="PF01968">
    <property type="entry name" value="Hydantoinase_A"/>
    <property type="match status" value="1"/>
</dbReference>
<dbReference type="AlphaFoldDB" id="A0A7X6RKZ9"/>
<keyword evidence="5" id="KW-1185">Reference proteome</keyword>